<evidence type="ECO:0000313" key="2">
    <source>
        <dbReference type="Proteomes" id="UP001345219"/>
    </source>
</evidence>
<sequence length="354" mass="39102">MEAHPPLYLKAIASLRISIPLIENSLLPHLLHLLSLRPRIRVGHPRGVVYEKGLEVKISFLQYPVQGGVEEMTPRSLSPEPTRTRTSSDLRVRRPFHLPGSLTSAADPVGRGFLGESMHVSCLLNGFNQNLSGVINKRRKKVGLDPITLRILPLNGVEEGERETERERAAMSLLSCAPCKSPRSSCFNNGYRPINSFSILCKITLSSHRLPRCSSSSQPGFKANSAVFKSAPLATASLAVLLWSSPVHAGILSGFSGIESIPGPELPQLDFLTKFNEENQKKYAEADARFKESPLLKQLLEKSKQNKEKNRQEILDKYCLRGAEWGVGDCSTDGMSAEDRESFISMLKQKTGAK</sequence>
<dbReference type="Proteomes" id="UP001345219">
    <property type="component" value="Chromosome 13"/>
</dbReference>
<gene>
    <name evidence="1" type="ORF">SAY87_016958</name>
</gene>
<proteinExistence type="predicted"/>
<dbReference type="PANTHER" id="PTHR36730">
    <property type="entry name" value="OS03G0210700 PROTEIN"/>
    <property type="match status" value="1"/>
</dbReference>
<organism evidence="1 2">
    <name type="scientific">Trapa incisa</name>
    <dbReference type="NCBI Taxonomy" id="236973"/>
    <lineage>
        <taxon>Eukaryota</taxon>
        <taxon>Viridiplantae</taxon>
        <taxon>Streptophyta</taxon>
        <taxon>Embryophyta</taxon>
        <taxon>Tracheophyta</taxon>
        <taxon>Spermatophyta</taxon>
        <taxon>Magnoliopsida</taxon>
        <taxon>eudicotyledons</taxon>
        <taxon>Gunneridae</taxon>
        <taxon>Pentapetalae</taxon>
        <taxon>rosids</taxon>
        <taxon>malvids</taxon>
        <taxon>Myrtales</taxon>
        <taxon>Lythraceae</taxon>
        <taxon>Trapa</taxon>
    </lineage>
</organism>
<protein>
    <submittedName>
        <fullName evidence="1">Uncharacterized protein</fullName>
    </submittedName>
</protein>
<dbReference type="PANTHER" id="PTHR36730:SF1">
    <property type="entry name" value="CATHEPSIN PROPEPTIDE INHIBITOR DOMAIN-CONTAINING PROTEIN"/>
    <property type="match status" value="1"/>
</dbReference>
<reference evidence="1 2" key="1">
    <citation type="journal article" date="2023" name="Hortic Res">
        <title>Pangenome of water caltrop reveals structural variations and asymmetric subgenome divergence after allopolyploidization.</title>
        <authorList>
            <person name="Zhang X."/>
            <person name="Chen Y."/>
            <person name="Wang L."/>
            <person name="Yuan Y."/>
            <person name="Fang M."/>
            <person name="Shi L."/>
            <person name="Lu R."/>
            <person name="Comes H.P."/>
            <person name="Ma Y."/>
            <person name="Chen Y."/>
            <person name="Huang G."/>
            <person name="Zhou Y."/>
            <person name="Zheng Z."/>
            <person name="Qiu Y."/>
        </authorList>
    </citation>
    <scope>NUCLEOTIDE SEQUENCE [LARGE SCALE GENOMIC DNA]</scope>
    <source>
        <tissue evidence="1">Roots</tissue>
    </source>
</reference>
<evidence type="ECO:0000313" key="1">
    <source>
        <dbReference type="EMBL" id="KAK4780852.1"/>
    </source>
</evidence>
<name>A0AAN7L6W8_9MYRT</name>
<dbReference type="EMBL" id="JAXIOK010000001">
    <property type="protein sequence ID" value="KAK4780852.1"/>
    <property type="molecule type" value="Genomic_DNA"/>
</dbReference>
<keyword evidence="2" id="KW-1185">Reference proteome</keyword>
<dbReference type="AlphaFoldDB" id="A0AAN7L6W8"/>
<accession>A0AAN7L6W8</accession>
<comment type="caution">
    <text evidence="1">The sequence shown here is derived from an EMBL/GenBank/DDBJ whole genome shotgun (WGS) entry which is preliminary data.</text>
</comment>